<keyword evidence="2" id="KW-1185">Reference proteome</keyword>
<proteinExistence type="predicted"/>
<sequence>ERSCPASQSGSHVQPCTCGSCSPRRTSSSAQATGRSRSRWVPEGPRSRSRRRSRSVARLTLIRHPSK</sequence>
<reference evidence="1 2" key="1">
    <citation type="journal article" date="2020" name="Cell">
        <title>Large-Scale Comparative Analyses of Tick Genomes Elucidate Their Genetic Diversity and Vector Capacities.</title>
        <authorList>
            <consortium name="Tick Genome and Microbiome Consortium (TIGMIC)"/>
            <person name="Jia N."/>
            <person name="Wang J."/>
            <person name="Shi W."/>
            <person name="Du L."/>
            <person name="Sun Y."/>
            <person name="Zhan W."/>
            <person name="Jiang J.F."/>
            <person name="Wang Q."/>
            <person name="Zhang B."/>
            <person name="Ji P."/>
            <person name="Bell-Sakyi L."/>
            <person name="Cui X.M."/>
            <person name="Yuan T.T."/>
            <person name="Jiang B.G."/>
            <person name="Yang W.F."/>
            <person name="Lam T.T."/>
            <person name="Chang Q.C."/>
            <person name="Ding S.J."/>
            <person name="Wang X.J."/>
            <person name="Zhu J.G."/>
            <person name="Ruan X.D."/>
            <person name="Zhao L."/>
            <person name="Wei J.T."/>
            <person name="Ye R.Z."/>
            <person name="Que T.C."/>
            <person name="Du C.H."/>
            <person name="Zhou Y.H."/>
            <person name="Cheng J.X."/>
            <person name="Dai P.F."/>
            <person name="Guo W.B."/>
            <person name="Han X.H."/>
            <person name="Huang E.J."/>
            <person name="Li L.F."/>
            <person name="Wei W."/>
            <person name="Gao Y.C."/>
            <person name="Liu J.Z."/>
            <person name="Shao H.Z."/>
            <person name="Wang X."/>
            <person name="Wang C.C."/>
            <person name="Yang T.C."/>
            <person name="Huo Q.B."/>
            <person name="Li W."/>
            <person name="Chen H.Y."/>
            <person name="Chen S.E."/>
            <person name="Zhou L.G."/>
            <person name="Ni X.B."/>
            <person name="Tian J.H."/>
            <person name="Sheng Y."/>
            <person name="Liu T."/>
            <person name="Pan Y.S."/>
            <person name="Xia L.Y."/>
            <person name="Li J."/>
            <person name="Zhao F."/>
            <person name="Cao W.C."/>
        </authorList>
    </citation>
    <scope>NUCLEOTIDE SEQUENCE [LARGE SCALE GENOMIC DNA]</scope>
    <source>
        <strain evidence="1">Iper-2018</strain>
    </source>
</reference>
<name>A0AC60PSI9_IXOPE</name>
<protein>
    <submittedName>
        <fullName evidence="1">Uncharacterized protein</fullName>
    </submittedName>
</protein>
<evidence type="ECO:0000313" key="1">
    <source>
        <dbReference type="EMBL" id="KAG0423511.1"/>
    </source>
</evidence>
<dbReference type="Proteomes" id="UP000805193">
    <property type="component" value="Unassembled WGS sequence"/>
</dbReference>
<feature type="non-terminal residue" evidence="1">
    <location>
        <position position="67"/>
    </location>
</feature>
<comment type="caution">
    <text evidence="1">The sequence shown here is derived from an EMBL/GenBank/DDBJ whole genome shotgun (WGS) entry which is preliminary data.</text>
</comment>
<gene>
    <name evidence="1" type="ORF">HPB47_000741</name>
</gene>
<accession>A0AC60PSI9</accession>
<organism evidence="1 2">
    <name type="scientific">Ixodes persulcatus</name>
    <name type="common">Taiga tick</name>
    <dbReference type="NCBI Taxonomy" id="34615"/>
    <lineage>
        <taxon>Eukaryota</taxon>
        <taxon>Metazoa</taxon>
        <taxon>Ecdysozoa</taxon>
        <taxon>Arthropoda</taxon>
        <taxon>Chelicerata</taxon>
        <taxon>Arachnida</taxon>
        <taxon>Acari</taxon>
        <taxon>Parasitiformes</taxon>
        <taxon>Ixodida</taxon>
        <taxon>Ixodoidea</taxon>
        <taxon>Ixodidae</taxon>
        <taxon>Ixodinae</taxon>
        <taxon>Ixodes</taxon>
    </lineage>
</organism>
<dbReference type="EMBL" id="JABSTQ010010094">
    <property type="protein sequence ID" value="KAG0423511.1"/>
    <property type="molecule type" value="Genomic_DNA"/>
</dbReference>
<feature type="non-terminal residue" evidence="1">
    <location>
        <position position="1"/>
    </location>
</feature>
<evidence type="ECO:0000313" key="2">
    <source>
        <dbReference type="Proteomes" id="UP000805193"/>
    </source>
</evidence>